<reference evidence="3" key="2">
    <citation type="submission" date="2020-09" db="EMBL/GenBank/DDBJ databases">
        <authorList>
            <person name="Sun Q."/>
            <person name="Sedlacek I."/>
        </authorList>
    </citation>
    <scope>NUCLEOTIDE SEQUENCE</scope>
    <source>
        <strain evidence="3">CCM 7086</strain>
    </source>
</reference>
<keyword evidence="2" id="KW-0732">Signal</keyword>
<evidence type="ECO:0000313" key="3">
    <source>
        <dbReference type="EMBL" id="GGC06722.1"/>
    </source>
</evidence>
<proteinExistence type="predicted"/>
<sequence length="154" mass="16186">MSFSCNFSARARKQLAGLALLGTGALMSFSAVAADARNDAYQKEREACLSGASHQDRATCLREVGAARGEARRGNLTESQSYDGNASQRCNALPPADREDCIQRVRGGGTVSGSVEQGGIYRETRTTVIAEPPPPSAPPPAYEPVPVVPPAAPR</sequence>
<comment type="caution">
    <text evidence="3">The sequence shown here is derived from an EMBL/GenBank/DDBJ whole genome shotgun (WGS) entry which is preliminary data.</text>
</comment>
<organism evidence="3 4">
    <name type="scientific">Oxalicibacterium flavum</name>
    <dbReference type="NCBI Taxonomy" id="179467"/>
    <lineage>
        <taxon>Bacteria</taxon>
        <taxon>Pseudomonadati</taxon>
        <taxon>Pseudomonadota</taxon>
        <taxon>Betaproteobacteria</taxon>
        <taxon>Burkholderiales</taxon>
        <taxon>Oxalobacteraceae</taxon>
        <taxon>Oxalicibacterium</taxon>
    </lineage>
</organism>
<dbReference type="Proteomes" id="UP000620266">
    <property type="component" value="Unassembled WGS sequence"/>
</dbReference>
<dbReference type="EMBL" id="BMCG01000003">
    <property type="protein sequence ID" value="GGC06722.1"/>
    <property type="molecule type" value="Genomic_DNA"/>
</dbReference>
<keyword evidence="4" id="KW-1185">Reference proteome</keyword>
<evidence type="ECO:0008006" key="5">
    <source>
        <dbReference type="Google" id="ProtNLM"/>
    </source>
</evidence>
<feature type="compositionally biased region" description="Pro residues" evidence="1">
    <location>
        <begin position="131"/>
        <end position="154"/>
    </location>
</feature>
<dbReference type="AlphaFoldDB" id="A0A8J2XV16"/>
<gene>
    <name evidence="3" type="ORF">GCM10007205_14940</name>
</gene>
<name>A0A8J2XV16_9BURK</name>
<reference evidence="3" key="1">
    <citation type="journal article" date="2014" name="Int. J. Syst. Evol. Microbiol.">
        <title>Complete genome sequence of Corynebacterium casei LMG S-19264T (=DSM 44701T), isolated from a smear-ripened cheese.</title>
        <authorList>
            <consortium name="US DOE Joint Genome Institute (JGI-PGF)"/>
            <person name="Walter F."/>
            <person name="Albersmeier A."/>
            <person name="Kalinowski J."/>
            <person name="Ruckert C."/>
        </authorList>
    </citation>
    <scope>NUCLEOTIDE SEQUENCE</scope>
    <source>
        <strain evidence="3">CCM 7086</strain>
    </source>
</reference>
<evidence type="ECO:0000256" key="2">
    <source>
        <dbReference type="SAM" id="SignalP"/>
    </source>
</evidence>
<evidence type="ECO:0000256" key="1">
    <source>
        <dbReference type="SAM" id="MobiDB-lite"/>
    </source>
</evidence>
<protein>
    <recommendedName>
        <fullName evidence="5">DUF1190 domain-containing protein</fullName>
    </recommendedName>
</protein>
<dbReference type="RefSeq" id="WP_188395605.1">
    <property type="nucleotide sequence ID" value="NZ_BMCG01000003.1"/>
</dbReference>
<feature type="region of interest" description="Disordered" evidence="1">
    <location>
        <begin position="70"/>
        <end position="94"/>
    </location>
</feature>
<feature type="chain" id="PRO_5035278338" description="DUF1190 domain-containing protein" evidence="2">
    <location>
        <begin position="34"/>
        <end position="154"/>
    </location>
</feature>
<feature type="compositionally biased region" description="Polar residues" evidence="1">
    <location>
        <begin position="76"/>
        <end position="90"/>
    </location>
</feature>
<accession>A0A8J2XV16</accession>
<feature type="signal peptide" evidence="2">
    <location>
        <begin position="1"/>
        <end position="33"/>
    </location>
</feature>
<feature type="region of interest" description="Disordered" evidence="1">
    <location>
        <begin position="129"/>
        <end position="154"/>
    </location>
</feature>
<evidence type="ECO:0000313" key="4">
    <source>
        <dbReference type="Proteomes" id="UP000620266"/>
    </source>
</evidence>